<dbReference type="InterPro" id="IPR029787">
    <property type="entry name" value="Nucleotide_cyclase"/>
</dbReference>
<evidence type="ECO:0000256" key="1">
    <source>
        <dbReference type="ARBA" id="ARBA00012528"/>
    </source>
</evidence>
<dbReference type="STRING" id="563040.Saut_2076"/>
<dbReference type="FunFam" id="3.30.70.270:FF:000001">
    <property type="entry name" value="Diguanylate cyclase domain protein"/>
    <property type="match status" value="1"/>
</dbReference>
<dbReference type="RefSeq" id="WP_013327871.1">
    <property type="nucleotide sequence ID" value="NC_014506.1"/>
</dbReference>
<evidence type="ECO:0000313" key="5">
    <source>
        <dbReference type="Proteomes" id="UP000007803"/>
    </source>
</evidence>
<evidence type="ECO:0000256" key="2">
    <source>
        <dbReference type="ARBA" id="ARBA00034247"/>
    </source>
</evidence>
<feature type="domain" description="GGDEF" evidence="3">
    <location>
        <begin position="432"/>
        <end position="559"/>
    </location>
</feature>
<evidence type="ECO:0000313" key="4">
    <source>
        <dbReference type="EMBL" id="ADN10118.1"/>
    </source>
</evidence>
<dbReference type="PANTHER" id="PTHR45138:SF9">
    <property type="entry name" value="DIGUANYLATE CYCLASE DGCM-RELATED"/>
    <property type="match status" value="1"/>
</dbReference>
<dbReference type="PROSITE" id="PS50887">
    <property type="entry name" value="GGDEF"/>
    <property type="match status" value="1"/>
</dbReference>
<dbReference type="EMBL" id="CP002205">
    <property type="protein sequence ID" value="ADN10118.1"/>
    <property type="molecule type" value="Genomic_DNA"/>
</dbReference>
<dbReference type="EC" id="2.7.7.65" evidence="1"/>
<protein>
    <recommendedName>
        <fullName evidence="1">diguanylate cyclase</fullName>
        <ecNumber evidence="1">2.7.7.65</ecNumber>
    </recommendedName>
</protein>
<dbReference type="Pfam" id="PF10442">
    <property type="entry name" value="FIST_C"/>
    <property type="match status" value="1"/>
</dbReference>
<sequence length="559" mass="63457">MKSFNMLFQDEKSLDEFITLHPIDEAKNLFVQIFSGVVDIDIFMKISRILKEKLPHANIIGTTTNGEIFDGEMLEEGVVLSFGVFKSSKVMSKLYKFDKTFNLEDIKNDLIFDDTKAMIIFSDGLKSDAETFLKSVCNLKPEMVIAGGRAGDKEFKQTYVFTEEELTDNGCVIATISSNDLIVNSDYIFQWTAVGREMEVTKTKDNVLYELDGIPIIDIYRKYLGEDVVKNMPASCMPFPLVLNKEVLLVARDPVGVTNDNGLIFGGKFEEGDKVRFSFANIEDLISNLDVYFEKFQSIPAEAVYVYSCVARKALLQNKLMDEINILNSLAPAVGFFTFGEFFHSRKIVELLNVTTTFMMLSESKKVLKKKLKKGALNHFDPIRKALTNLVKVTTQELENISTHDSLTSLYNRSEYKRILEKKIKSAQRYGDKFGLIMMDIDFFKRVNDKYGHNVGDEVLKIFASILKEYVREDDFVARWGGEEFIIIANHAGNKELEKLTKKLQKEIAKTSFAPAPQLCASFGLTAYIAGDTEESIFKRVDDALYMAKQTGRDKYIIS</sequence>
<dbReference type="NCBIfam" id="TIGR00254">
    <property type="entry name" value="GGDEF"/>
    <property type="match status" value="1"/>
</dbReference>
<dbReference type="SUPFAM" id="SSF55073">
    <property type="entry name" value="Nucleotide cyclase"/>
    <property type="match status" value="1"/>
</dbReference>
<dbReference type="PANTHER" id="PTHR45138">
    <property type="entry name" value="REGULATORY COMPONENTS OF SENSORY TRANSDUCTION SYSTEM"/>
    <property type="match status" value="1"/>
</dbReference>
<dbReference type="KEGG" id="sua:Saut_2076"/>
<dbReference type="SMART" id="SM01204">
    <property type="entry name" value="FIST_C"/>
    <property type="match status" value="1"/>
</dbReference>
<dbReference type="SMART" id="SM00267">
    <property type="entry name" value="GGDEF"/>
    <property type="match status" value="1"/>
</dbReference>
<dbReference type="CDD" id="cd01949">
    <property type="entry name" value="GGDEF"/>
    <property type="match status" value="1"/>
</dbReference>
<dbReference type="Gene3D" id="3.30.70.270">
    <property type="match status" value="1"/>
</dbReference>
<evidence type="ECO:0000259" key="3">
    <source>
        <dbReference type="PROSITE" id="PS50887"/>
    </source>
</evidence>
<dbReference type="Proteomes" id="UP000007803">
    <property type="component" value="Chromosome"/>
</dbReference>
<name>E0URV4_SULAO</name>
<dbReference type="SMART" id="SM00897">
    <property type="entry name" value="FIST"/>
    <property type="match status" value="1"/>
</dbReference>
<dbReference type="InterPro" id="IPR013702">
    <property type="entry name" value="FIST_domain_N"/>
</dbReference>
<reference evidence="5" key="1">
    <citation type="journal article" date="2010" name="Stand. Genomic Sci.">
        <title>Complete genome sequence of Sulfurimonas autotrophica type strain (OK10).</title>
        <authorList>
            <person name="Sikorski J."/>
            <person name="Munk C."/>
            <person name="Lapidus A."/>
            <person name="Djao O."/>
            <person name="Lucas S."/>
            <person name="Glavina Del Rio T."/>
            <person name="Nolan M."/>
            <person name="Tice H."/>
            <person name="Han C."/>
            <person name="Cheng J."/>
            <person name="Tapia R."/>
            <person name="Goodwin L."/>
            <person name="Pitluck S."/>
            <person name="Liolios K."/>
            <person name="Ivanova N."/>
            <person name="Mavromatis K."/>
            <person name="Mikhailova N."/>
            <person name="Pati A."/>
            <person name="Sims D."/>
            <person name="Meincke L."/>
            <person name="Brettin T."/>
            <person name="Detter J."/>
            <person name="Chen A."/>
            <person name="Palaniappan K."/>
            <person name="Land M."/>
            <person name="Hauser L."/>
            <person name="Chang Y."/>
            <person name="Jeffries C."/>
            <person name="Rohde M."/>
            <person name="Lang E."/>
            <person name="Spring S."/>
            <person name="Goker M."/>
            <person name="Woyke T."/>
            <person name="Bristow J."/>
            <person name="Eisen J."/>
            <person name="Markowitz V."/>
            <person name="Hugenholtz P."/>
            <person name="Kyrpides N."/>
            <person name="Klenk H."/>
        </authorList>
    </citation>
    <scope>NUCLEOTIDE SEQUENCE [LARGE SCALE GENOMIC DNA]</scope>
    <source>
        <strain evidence="5">ATCC BAA-671 / DSM 16294 / JCM 11897 / OK10</strain>
    </source>
</reference>
<dbReference type="Pfam" id="PF00990">
    <property type="entry name" value="GGDEF"/>
    <property type="match status" value="1"/>
</dbReference>
<dbReference type="eggNOG" id="COG2199">
    <property type="taxonomic scope" value="Bacteria"/>
</dbReference>
<proteinExistence type="predicted"/>
<dbReference type="AlphaFoldDB" id="E0URV4"/>
<dbReference type="InterPro" id="IPR050469">
    <property type="entry name" value="Diguanylate_Cyclase"/>
</dbReference>
<keyword evidence="5" id="KW-1185">Reference proteome</keyword>
<dbReference type="InterPro" id="IPR019494">
    <property type="entry name" value="FIST_C"/>
</dbReference>
<comment type="catalytic activity">
    <reaction evidence="2">
        <text>2 GTP = 3',3'-c-di-GMP + 2 diphosphate</text>
        <dbReference type="Rhea" id="RHEA:24898"/>
        <dbReference type="ChEBI" id="CHEBI:33019"/>
        <dbReference type="ChEBI" id="CHEBI:37565"/>
        <dbReference type="ChEBI" id="CHEBI:58805"/>
        <dbReference type="EC" id="2.7.7.65"/>
    </reaction>
</comment>
<gene>
    <name evidence="4" type="ordered locus">Saut_2076</name>
</gene>
<dbReference type="GO" id="GO:0052621">
    <property type="term" value="F:diguanylate cyclase activity"/>
    <property type="evidence" value="ECO:0007669"/>
    <property type="project" value="UniProtKB-EC"/>
</dbReference>
<dbReference type="InterPro" id="IPR043128">
    <property type="entry name" value="Rev_trsase/Diguanyl_cyclase"/>
</dbReference>
<dbReference type="Pfam" id="PF08495">
    <property type="entry name" value="FIST"/>
    <property type="match status" value="1"/>
</dbReference>
<dbReference type="InterPro" id="IPR000160">
    <property type="entry name" value="GGDEF_dom"/>
</dbReference>
<organism evidence="4 5">
    <name type="scientific">Sulfurimonas autotrophica (strain ATCC BAA-671 / DSM 16294 / JCM 11897 / OK10)</name>
    <dbReference type="NCBI Taxonomy" id="563040"/>
    <lineage>
        <taxon>Bacteria</taxon>
        <taxon>Pseudomonadati</taxon>
        <taxon>Campylobacterota</taxon>
        <taxon>Epsilonproteobacteria</taxon>
        <taxon>Campylobacterales</taxon>
        <taxon>Sulfurimonadaceae</taxon>
        <taxon>Sulfurimonas</taxon>
    </lineage>
</organism>
<accession>E0URV4</accession>
<dbReference type="OrthoDB" id="343514at2"/>
<dbReference type="eggNOG" id="COG3287">
    <property type="taxonomic scope" value="Bacteria"/>
</dbReference>
<dbReference type="HOGENOM" id="CLU_019400_0_0_7"/>